<keyword evidence="2" id="KW-1185">Reference proteome</keyword>
<reference evidence="2" key="1">
    <citation type="journal article" date="2019" name="Int. J. Syst. Evol. Microbiol.">
        <title>The Global Catalogue of Microorganisms (GCM) 10K type strain sequencing project: providing services to taxonomists for standard genome sequencing and annotation.</title>
        <authorList>
            <consortium name="The Broad Institute Genomics Platform"/>
            <consortium name="The Broad Institute Genome Sequencing Center for Infectious Disease"/>
            <person name="Wu L."/>
            <person name="Ma J."/>
        </authorList>
    </citation>
    <scope>NUCLEOTIDE SEQUENCE [LARGE SCALE GENOMIC DNA]</scope>
    <source>
        <strain evidence="2">CCUG 60214</strain>
    </source>
</reference>
<organism evidence="1 2">
    <name type="scientific">Saccharothrix hoggarensis</name>
    <dbReference type="NCBI Taxonomy" id="913853"/>
    <lineage>
        <taxon>Bacteria</taxon>
        <taxon>Bacillati</taxon>
        <taxon>Actinomycetota</taxon>
        <taxon>Actinomycetes</taxon>
        <taxon>Pseudonocardiales</taxon>
        <taxon>Pseudonocardiaceae</taxon>
        <taxon>Saccharothrix</taxon>
    </lineage>
</organism>
<dbReference type="Proteomes" id="UP001597168">
    <property type="component" value="Unassembled WGS sequence"/>
</dbReference>
<sequence length="222" mass="23956">MTSGSVDAVPAAAGALPRTTSPTAAAIVIRFRVWGERLPHTRRRVGSTIAVGTTEFTVQFLGAVWPALRAEFKSRGVQLKIEHVRTRDLWARLDAKHVDLVLGSLAAEYDRPVTLDYDFIEWHRERVALLTNLSARELPDKPVVGGPEDRAAAGALRRPAGAVPRPLVRTGLPRRPQRRRGHRLLEICFQAHVGEGAVVVVAGEEAVEAGVVGAEAHAVAAG</sequence>
<comment type="caution">
    <text evidence="1">The sequence shown here is derived from an EMBL/GenBank/DDBJ whole genome shotgun (WGS) entry which is preliminary data.</text>
</comment>
<name>A0ABW3QV96_9PSEU</name>
<gene>
    <name evidence="1" type="ORF">ACFQ3T_15240</name>
</gene>
<evidence type="ECO:0000313" key="2">
    <source>
        <dbReference type="Proteomes" id="UP001597168"/>
    </source>
</evidence>
<evidence type="ECO:0000313" key="1">
    <source>
        <dbReference type="EMBL" id="MFD1148485.1"/>
    </source>
</evidence>
<protein>
    <recommendedName>
        <fullName evidence="3">LysR substrate binding domain-containing protein</fullName>
    </recommendedName>
</protein>
<evidence type="ECO:0008006" key="3">
    <source>
        <dbReference type="Google" id="ProtNLM"/>
    </source>
</evidence>
<accession>A0ABW3QV96</accession>
<proteinExistence type="predicted"/>
<dbReference type="RefSeq" id="WP_380723910.1">
    <property type="nucleotide sequence ID" value="NZ_JBHTLK010000066.1"/>
</dbReference>
<dbReference type="EMBL" id="JBHTLK010000066">
    <property type="protein sequence ID" value="MFD1148485.1"/>
    <property type="molecule type" value="Genomic_DNA"/>
</dbReference>